<gene>
    <name evidence="14" type="primary">coaA</name>
    <name evidence="17" type="ORF">BA70_16150</name>
</gene>
<evidence type="ECO:0000256" key="9">
    <source>
        <dbReference type="ARBA" id="ARBA00022741"/>
    </source>
</evidence>
<keyword evidence="11 14" id="KW-0067">ATP-binding</keyword>
<evidence type="ECO:0000313" key="18">
    <source>
        <dbReference type="Proteomes" id="UP000028091"/>
    </source>
</evidence>
<dbReference type="GO" id="GO:0015937">
    <property type="term" value="P:coenzyme A biosynthetic process"/>
    <property type="evidence" value="ECO:0007669"/>
    <property type="project" value="UniProtKB-UniRule"/>
</dbReference>
<evidence type="ECO:0000256" key="6">
    <source>
        <dbReference type="ARBA" id="ARBA00015080"/>
    </source>
</evidence>
<sequence>MSDERLDFNTLYTRHTREAWAALGEYMPVSVSEEEARALQGLNDYLSLEEVRDIYIPLIRFLTLHVFAEKQKNQHVNAFLNYPHHAKIPFLIGIAGSVAVGKSTTARIIETLLSRLGDGLKVSLVTTDGFLYPQKELKDRGLMEKKGFPESYDVKALLSFLNELKSGKQTVHAPVYSHLTYDRLDGVYETVEDADIVIIEGINVLQSPALDDLKDEPRVFVSDFFDFSIYVDAAETQIQSWYKERFRLLRETAFQDPESFFHQYKDLTDEEADQMASTIWNTVNRPNLYQNILPTKYRADLILKKGDQHKVEEIAIRRV</sequence>
<dbReference type="GO" id="GO:0004594">
    <property type="term" value="F:pantothenate kinase activity"/>
    <property type="evidence" value="ECO:0007669"/>
    <property type="project" value="UniProtKB-UniRule"/>
</dbReference>
<evidence type="ECO:0000256" key="15">
    <source>
        <dbReference type="RuleBase" id="RU003530"/>
    </source>
</evidence>
<reference evidence="17 18" key="1">
    <citation type="submission" date="2012-09" db="EMBL/GenBank/DDBJ databases">
        <title>Genome Sequence of Bacillus sp. DW5-4.</title>
        <authorList>
            <person name="Lai Q."/>
            <person name="Liu Y."/>
            <person name="Shao Z."/>
        </authorList>
    </citation>
    <scope>NUCLEOTIDE SEQUENCE [LARGE SCALE GENOMIC DNA]</scope>
    <source>
        <strain evidence="17 18">DW5-4</strain>
    </source>
</reference>
<keyword evidence="7 14" id="KW-0963">Cytoplasm</keyword>
<dbReference type="Gene3D" id="3.40.50.300">
    <property type="entry name" value="P-loop containing nucleotide triphosphate hydrolases"/>
    <property type="match status" value="1"/>
</dbReference>
<dbReference type="RefSeq" id="WP_034319842.1">
    <property type="nucleotide sequence ID" value="NZ_JAVIKA010000003.1"/>
</dbReference>
<keyword evidence="12 14" id="KW-0173">Coenzyme A biosynthesis</keyword>
<evidence type="ECO:0000256" key="14">
    <source>
        <dbReference type="HAMAP-Rule" id="MF_00215"/>
    </source>
</evidence>
<dbReference type="PANTHER" id="PTHR10285">
    <property type="entry name" value="URIDINE KINASE"/>
    <property type="match status" value="1"/>
</dbReference>
<dbReference type="EC" id="2.7.1.33" evidence="5 14"/>
<evidence type="ECO:0000256" key="2">
    <source>
        <dbReference type="ARBA" id="ARBA00004496"/>
    </source>
</evidence>
<organism evidence="17 18">
    <name type="scientific">Bacillus zhangzhouensis</name>
    <dbReference type="NCBI Taxonomy" id="1178540"/>
    <lineage>
        <taxon>Bacteria</taxon>
        <taxon>Bacillati</taxon>
        <taxon>Bacillota</taxon>
        <taxon>Bacilli</taxon>
        <taxon>Bacillales</taxon>
        <taxon>Bacillaceae</taxon>
        <taxon>Bacillus</taxon>
    </lineage>
</organism>
<keyword evidence="8 14" id="KW-0808">Transferase</keyword>
<dbReference type="GO" id="GO:0005524">
    <property type="term" value="F:ATP binding"/>
    <property type="evidence" value="ECO:0007669"/>
    <property type="project" value="UniProtKB-UniRule"/>
</dbReference>
<evidence type="ECO:0000256" key="13">
    <source>
        <dbReference type="ARBA" id="ARBA00032866"/>
    </source>
</evidence>
<dbReference type="CDD" id="cd02025">
    <property type="entry name" value="PanK"/>
    <property type="match status" value="1"/>
</dbReference>
<dbReference type="EMBL" id="JOTP01000005">
    <property type="protein sequence ID" value="KEP27209.1"/>
    <property type="molecule type" value="Genomic_DNA"/>
</dbReference>
<evidence type="ECO:0000259" key="16">
    <source>
        <dbReference type="Pfam" id="PF00485"/>
    </source>
</evidence>
<dbReference type="OrthoDB" id="1550976at2"/>
<dbReference type="HAMAP" id="MF_00215">
    <property type="entry name" value="Pantothen_kinase_1"/>
    <property type="match status" value="1"/>
</dbReference>
<dbReference type="UniPathway" id="UPA00241">
    <property type="reaction ID" value="UER00352"/>
</dbReference>
<comment type="caution">
    <text evidence="17">The sequence shown here is derived from an EMBL/GenBank/DDBJ whole genome shotgun (WGS) entry which is preliminary data.</text>
</comment>
<evidence type="ECO:0000256" key="8">
    <source>
        <dbReference type="ARBA" id="ARBA00022679"/>
    </source>
</evidence>
<dbReference type="PIRSF" id="PIRSF000545">
    <property type="entry name" value="Pantothenate_kin"/>
    <property type="match status" value="1"/>
</dbReference>
<protein>
    <recommendedName>
        <fullName evidence="6 14">Pantothenate kinase</fullName>
        <ecNumber evidence="5 14">2.7.1.33</ecNumber>
    </recommendedName>
    <alternativeName>
        <fullName evidence="13 14">Pantothenic acid kinase</fullName>
    </alternativeName>
</protein>
<comment type="pathway">
    <text evidence="3 14 15">Cofactor biosynthesis; coenzyme A biosynthesis; CoA from (R)-pantothenate: step 1/5.</text>
</comment>
<proteinExistence type="inferred from homology"/>
<comment type="subcellular location">
    <subcellularLocation>
        <location evidence="2 14 15">Cytoplasm</location>
    </subcellularLocation>
</comment>
<dbReference type="eggNOG" id="COG1072">
    <property type="taxonomic scope" value="Bacteria"/>
</dbReference>
<feature type="domain" description="Phosphoribulokinase/uridine kinase" evidence="16">
    <location>
        <begin position="91"/>
        <end position="234"/>
    </location>
</feature>
<evidence type="ECO:0000256" key="11">
    <source>
        <dbReference type="ARBA" id="ARBA00022840"/>
    </source>
</evidence>
<dbReference type="Pfam" id="PF00485">
    <property type="entry name" value="PRK"/>
    <property type="match status" value="1"/>
</dbReference>
<accession>A0A081LD83</accession>
<dbReference type="InterPro" id="IPR006083">
    <property type="entry name" value="PRK/URK"/>
</dbReference>
<dbReference type="NCBIfam" id="TIGR00554">
    <property type="entry name" value="panK_bact"/>
    <property type="match status" value="1"/>
</dbReference>
<evidence type="ECO:0000313" key="17">
    <source>
        <dbReference type="EMBL" id="KEP27209.1"/>
    </source>
</evidence>
<dbReference type="SUPFAM" id="SSF52540">
    <property type="entry name" value="P-loop containing nucleoside triphosphate hydrolases"/>
    <property type="match status" value="1"/>
</dbReference>
<evidence type="ECO:0000256" key="7">
    <source>
        <dbReference type="ARBA" id="ARBA00022490"/>
    </source>
</evidence>
<dbReference type="GO" id="GO:0005737">
    <property type="term" value="C:cytoplasm"/>
    <property type="evidence" value="ECO:0007669"/>
    <property type="project" value="UniProtKB-SubCell"/>
</dbReference>
<keyword evidence="9 14" id="KW-0547">Nucleotide-binding</keyword>
<dbReference type="InterPro" id="IPR027417">
    <property type="entry name" value="P-loop_NTPase"/>
</dbReference>
<name>A0A081LD83_9BACI</name>
<evidence type="ECO:0000256" key="4">
    <source>
        <dbReference type="ARBA" id="ARBA00006087"/>
    </source>
</evidence>
<dbReference type="AlphaFoldDB" id="A0A081LD83"/>
<dbReference type="InterPro" id="IPR004566">
    <property type="entry name" value="PanK"/>
</dbReference>
<comment type="similarity">
    <text evidence="4 14 15">Belongs to the prokaryotic pantothenate kinase family.</text>
</comment>
<evidence type="ECO:0000256" key="12">
    <source>
        <dbReference type="ARBA" id="ARBA00022993"/>
    </source>
</evidence>
<evidence type="ECO:0000256" key="10">
    <source>
        <dbReference type="ARBA" id="ARBA00022777"/>
    </source>
</evidence>
<keyword evidence="10 14" id="KW-0418">Kinase</keyword>
<evidence type="ECO:0000256" key="1">
    <source>
        <dbReference type="ARBA" id="ARBA00001206"/>
    </source>
</evidence>
<evidence type="ECO:0000256" key="5">
    <source>
        <dbReference type="ARBA" id="ARBA00012102"/>
    </source>
</evidence>
<feature type="binding site" evidence="14">
    <location>
        <begin position="96"/>
        <end position="103"/>
    </location>
    <ligand>
        <name>ATP</name>
        <dbReference type="ChEBI" id="CHEBI:30616"/>
    </ligand>
</feature>
<dbReference type="Proteomes" id="UP000028091">
    <property type="component" value="Unassembled WGS sequence"/>
</dbReference>
<comment type="catalytic activity">
    <reaction evidence="1 14 15">
        <text>(R)-pantothenate + ATP = (R)-4'-phosphopantothenate + ADP + H(+)</text>
        <dbReference type="Rhea" id="RHEA:16373"/>
        <dbReference type="ChEBI" id="CHEBI:10986"/>
        <dbReference type="ChEBI" id="CHEBI:15378"/>
        <dbReference type="ChEBI" id="CHEBI:29032"/>
        <dbReference type="ChEBI" id="CHEBI:30616"/>
        <dbReference type="ChEBI" id="CHEBI:456216"/>
        <dbReference type="EC" id="2.7.1.33"/>
    </reaction>
</comment>
<keyword evidence="18" id="KW-1185">Reference proteome</keyword>
<evidence type="ECO:0000256" key="3">
    <source>
        <dbReference type="ARBA" id="ARBA00005225"/>
    </source>
</evidence>